<dbReference type="PANTHER" id="PTHR36115">
    <property type="entry name" value="PROLINE-RICH ANTIGEN HOMOLOG-RELATED"/>
    <property type="match status" value="1"/>
</dbReference>
<feature type="transmembrane region" description="Helical" evidence="6">
    <location>
        <begin position="280"/>
        <end position="308"/>
    </location>
</feature>
<name>A0A371K0R0_9GAMM</name>
<dbReference type="Proteomes" id="UP000264492">
    <property type="component" value="Unassembled WGS sequence"/>
</dbReference>
<dbReference type="PANTHER" id="PTHR36115:SF6">
    <property type="entry name" value="PROLINE-RICH ANTIGEN HOMOLOG"/>
    <property type="match status" value="1"/>
</dbReference>
<evidence type="ECO:0000259" key="7">
    <source>
        <dbReference type="Pfam" id="PF06271"/>
    </source>
</evidence>
<evidence type="ECO:0000259" key="8">
    <source>
        <dbReference type="Pfam" id="PF14237"/>
    </source>
</evidence>
<dbReference type="Pfam" id="PF14237">
    <property type="entry name" value="GYF_2"/>
    <property type="match status" value="1"/>
</dbReference>
<dbReference type="InterPro" id="IPR051791">
    <property type="entry name" value="Pra-immunoreactive"/>
</dbReference>
<feature type="transmembrane region" description="Helical" evidence="6">
    <location>
        <begin position="166"/>
        <end position="187"/>
    </location>
</feature>
<reference evidence="9 10" key="1">
    <citation type="submission" date="2018-08" db="EMBL/GenBank/DDBJ databases">
        <title>Lysobacter sp. zong2l5, whole genome shotgun sequence.</title>
        <authorList>
            <person name="Zhang X."/>
            <person name="Feng G."/>
            <person name="Zhu H."/>
        </authorList>
    </citation>
    <scope>NUCLEOTIDE SEQUENCE [LARGE SCALE GENOMIC DNA]</scope>
    <source>
        <strain evidence="10">zong2l5</strain>
    </source>
</reference>
<keyword evidence="4 6" id="KW-1133">Transmembrane helix</keyword>
<feature type="domain" description="GYF" evidence="8">
    <location>
        <begin position="4"/>
        <end position="50"/>
    </location>
</feature>
<evidence type="ECO:0000256" key="1">
    <source>
        <dbReference type="ARBA" id="ARBA00004651"/>
    </source>
</evidence>
<evidence type="ECO:0000313" key="10">
    <source>
        <dbReference type="Proteomes" id="UP000264492"/>
    </source>
</evidence>
<evidence type="ECO:0000313" key="9">
    <source>
        <dbReference type="EMBL" id="RDZ27508.1"/>
    </source>
</evidence>
<organism evidence="9 10">
    <name type="scientific">Lysobacter silvisoli</name>
    <dbReference type="NCBI Taxonomy" id="2293254"/>
    <lineage>
        <taxon>Bacteria</taxon>
        <taxon>Pseudomonadati</taxon>
        <taxon>Pseudomonadota</taxon>
        <taxon>Gammaproteobacteria</taxon>
        <taxon>Lysobacterales</taxon>
        <taxon>Lysobacteraceae</taxon>
        <taxon>Lysobacter</taxon>
    </lineage>
</organism>
<keyword evidence="3 6" id="KW-0812">Transmembrane</keyword>
<keyword evidence="5 6" id="KW-0472">Membrane</keyword>
<evidence type="ECO:0000256" key="3">
    <source>
        <dbReference type="ARBA" id="ARBA00022692"/>
    </source>
</evidence>
<keyword evidence="2" id="KW-1003">Cell membrane</keyword>
<evidence type="ECO:0000256" key="6">
    <source>
        <dbReference type="SAM" id="Phobius"/>
    </source>
</evidence>
<dbReference type="InterPro" id="IPR025640">
    <property type="entry name" value="GYF_2"/>
</dbReference>
<sequence>MTDWYYSDSDRNRHGPVKAEDLAALHSHGQLAPETLVWREGMASWRPWREMVGEVVPGAGRPALATASFATAAADAAPEASANPYAVAEPVSPYAPPRASVEETHEVVLGHEVVYAGFWKRVAASIIDSMVAGIAGAIVQMVLMMVFFGIGIGLTGSPEDMFSSGGAIALLVLVYLIPLGLQALYFAMFHASSKQATLGKMAVGIKVTDDDGGRISLARGIGRYFAYIVSSLILCIGLIMAAFTDRKRALHDMMAGTLVVDQWAFTAYPERQRRELGTVATVLLVIGGVLVALYLVMILFMVAVGAFASAAS</sequence>
<keyword evidence="10" id="KW-1185">Reference proteome</keyword>
<comment type="subcellular location">
    <subcellularLocation>
        <location evidence="1">Cell membrane</location>
        <topology evidence="1">Multi-pass membrane protein</topology>
    </subcellularLocation>
</comment>
<evidence type="ECO:0000256" key="2">
    <source>
        <dbReference type="ARBA" id="ARBA00022475"/>
    </source>
</evidence>
<dbReference type="InterPro" id="IPR035445">
    <property type="entry name" value="GYF-like_dom_sf"/>
</dbReference>
<gene>
    <name evidence="9" type="ORF">DX914_14905</name>
</gene>
<feature type="transmembrane region" description="Helical" evidence="6">
    <location>
        <begin position="130"/>
        <end position="154"/>
    </location>
</feature>
<dbReference type="Gene3D" id="3.30.1490.40">
    <property type="match status" value="1"/>
</dbReference>
<dbReference type="AlphaFoldDB" id="A0A371K0R0"/>
<dbReference type="RefSeq" id="WP_115860041.1">
    <property type="nucleotide sequence ID" value="NZ_QTSU01000002.1"/>
</dbReference>
<dbReference type="GO" id="GO:0005886">
    <property type="term" value="C:plasma membrane"/>
    <property type="evidence" value="ECO:0007669"/>
    <property type="project" value="UniProtKB-SubCell"/>
</dbReference>
<feature type="domain" description="RDD" evidence="7">
    <location>
        <begin position="115"/>
        <end position="256"/>
    </location>
</feature>
<dbReference type="InterPro" id="IPR010432">
    <property type="entry name" value="RDD"/>
</dbReference>
<feature type="transmembrane region" description="Helical" evidence="6">
    <location>
        <begin position="224"/>
        <end position="243"/>
    </location>
</feature>
<accession>A0A371K0R0</accession>
<dbReference type="EMBL" id="QTSU01000002">
    <property type="protein sequence ID" value="RDZ27508.1"/>
    <property type="molecule type" value="Genomic_DNA"/>
</dbReference>
<evidence type="ECO:0000256" key="5">
    <source>
        <dbReference type="ARBA" id="ARBA00023136"/>
    </source>
</evidence>
<protein>
    <submittedName>
        <fullName evidence="9">RDD family protein</fullName>
    </submittedName>
</protein>
<proteinExistence type="predicted"/>
<evidence type="ECO:0000256" key="4">
    <source>
        <dbReference type="ARBA" id="ARBA00022989"/>
    </source>
</evidence>
<comment type="caution">
    <text evidence="9">The sequence shown here is derived from an EMBL/GenBank/DDBJ whole genome shotgun (WGS) entry which is preliminary data.</text>
</comment>
<dbReference type="Pfam" id="PF06271">
    <property type="entry name" value="RDD"/>
    <property type="match status" value="1"/>
</dbReference>
<dbReference type="OrthoDB" id="9793824at2"/>